<dbReference type="SUPFAM" id="SSF103088">
    <property type="entry name" value="OmpA-like"/>
    <property type="match status" value="1"/>
</dbReference>
<feature type="domain" description="OmpA-like" evidence="2">
    <location>
        <begin position="343"/>
        <end position="459"/>
    </location>
</feature>
<dbReference type="RefSeq" id="WP_323296613.1">
    <property type="nucleotide sequence ID" value="NZ_JAYFUM010000010.1"/>
</dbReference>
<dbReference type="InterPro" id="IPR050330">
    <property type="entry name" value="Bact_OuterMem_StrucFunc"/>
</dbReference>
<evidence type="ECO:0000259" key="2">
    <source>
        <dbReference type="PROSITE" id="PS51123"/>
    </source>
</evidence>
<keyword evidence="4" id="KW-1185">Reference proteome</keyword>
<evidence type="ECO:0000313" key="3">
    <source>
        <dbReference type="EMBL" id="MEA5139451.1"/>
    </source>
</evidence>
<dbReference type="Pfam" id="PF06078">
    <property type="entry name" value="DUF937"/>
    <property type="match status" value="1"/>
</dbReference>
<comment type="caution">
    <text evidence="3">The sequence shown here is derived from an EMBL/GenBank/DDBJ whole genome shotgun (WGS) entry which is preliminary data.</text>
</comment>
<dbReference type="EMBL" id="JAYFUM010000010">
    <property type="protein sequence ID" value="MEA5139451.1"/>
    <property type="molecule type" value="Genomic_DNA"/>
</dbReference>
<dbReference type="Pfam" id="PF00691">
    <property type="entry name" value="OmpA"/>
    <property type="match status" value="1"/>
</dbReference>
<gene>
    <name evidence="3" type="ORF">VB248_09905</name>
</gene>
<name>A0ABU5Q9D3_9BACT</name>
<organism evidence="3 4">
    <name type="scientific">Arcicella rigui</name>
    <dbReference type="NCBI Taxonomy" id="797020"/>
    <lineage>
        <taxon>Bacteria</taxon>
        <taxon>Pseudomonadati</taxon>
        <taxon>Bacteroidota</taxon>
        <taxon>Cytophagia</taxon>
        <taxon>Cytophagales</taxon>
        <taxon>Flectobacillaceae</taxon>
        <taxon>Arcicella</taxon>
    </lineage>
</organism>
<dbReference type="PANTHER" id="PTHR30329">
    <property type="entry name" value="STATOR ELEMENT OF FLAGELLAR MOTOR COMPLEX"/>
    <property type="match status" value="1"/>
</dbReference>
<keyword evidence="1" id="KW-0472">Membrane</keyword>
<accession>A0ABU5Q9D3</accession>
<dbReference type="InterPro" id="IPR036737">
    <property type="entry name" value="OmpA-like_sf"/>
</dbReference>
<dbReference type="CDD" id="cd07185">
    <property type="entry name" value="OmpA_C-like"/>
    <property type="match status" value="1"/>
</dbReference>
<dbReference type="PANTHER" id="PTHR30329:SF21">
    <property type="entry name" value="LIPOPROTEIN YIAD-RELATED"/>
    <property type="match status" value="1"/>
</dbReference>
<dbReference type="InterPro" id="IPR006665">
    <property type="entry name" value="OmpA-like"/>
</dbReference>
<proteinExistence type="predicted"/>
<evidence type="ECO:0000313" key="4">
    <source>
        <dbReference type="Proteomes" id="UP001302949"/>
    </source>
</evidence>
<dbReference type="Gene3D" id="3.30.1330.60">
    <property type="entry name" value="OmpA-like domain"/>
    <property type="match status" value="1"/>
</dbReference>
<reference evidence="3 4" key="1">
    <citation type="submission" date="2023-12" db="EMBL/GenBank/DDBJ databases">
        <title>Novel species of the genus Arcicella isolated from rivers.</title>
        <authorList>
            <person name="Lu H."/>
        </authorList>
    </citation>
    <scope>NUCLEOTIDE SEQUENCE [LARGE SCALE GENOMIC DNA]</scope>
    <source>
        <strain evidence="3 4">KCTC 23307</strain>
    </source>
</reference>
<sequence>MNLFGELRNLLAGDISIKIANITGEKEDKVKLVVDGLISTFIGGLMKRVANEAGATTLMNVLQKGKLDGSINEKISTYVVDRESLSPLLEKGSSYVSMLLPDKKSSIATMISKYAGVRNSSATMILGLVAAVTLDKLGKITISQGLDKLALSNYLLEQKGSLLDETPEDLQPKMIDVLGLSVFMSQEIKPIQYAPAAPIKSASVQSTVTEKPVREQKVTYSTKNYEESESSSLKSFPSWLLPSVLVLVVLSALGYFAATYDWSSLNTSSDSLKDSAQMEEVTGVEIDTNSLPKDTVTAKIDSATLAKEAEKTVALNLPDGQKIELQQGSFVLSIAKYLGDSTAKANRVFTIDNVTFETNTAAFTMGADRPVFDLAKVLQAYPKAQIKLTAFTDNTIDSLQSKRLTARRAVAVRNILIQQGINPIRIDFAGKGSHNAIASNATEEGRAKNRRIELKVVRK</sequence>
<dbReference type="PROSITE" id="PS51123">
    <property type="entry name" value="OMPA_2"/>
    <property type="match status" value="1"/>
</dbReference>
<protein>
    <submittedName>
        <fullName evidence="3">OmpA family protein</fullName>
    </submittedName>
</protein>
<evidence type="ECO:0000256" key="1">
    <source>
        <dbReference type="PROSITE-ProRule" id="PRU00473"/>
    </source>
</evidence>
<dbReference type="Proteomes" id="UP001302949">
    <property type="component" value="Unassembled WGS sequence"/>
</dbReference>
<dbReference type="InterPro" id="IPR009282">
    <property type="entry name" value="DUF937"/>
</dbReference>